<proteinExistence type="predicted"/>
<dbReference type="Gene3D" id="3.30.460.40">
    <property type="match status" value="1"/>
</dbReference>
<dbReference type="InterPro" id="IPR039498">
    <property type="entry name" value="NTP_transf_5"/>
</dbReference>
<dbReference type="AlphaFoldDB" id="A0A9W6R301"/>
<dbReference type="SUPFAM" id="SSF81301">
    <property type="entry name" value="Nucleotidyltransferase"/>
    <property type="match status" value="1"/>
</dbReference>
<organism evidence="1 2">
    <name type="scientific">Amycolatopsis taiwanensis</name>
    <dbReference type="NCBI Taxonomy" id="342230"/>
    <lineage>
        <taxon>Bacteria</taxon>
        <taxon>Bacillati</taxon>
        <taxon>Actinomycetota</taxon>
        <taxon>Actinomycetes</taxon>
        <taxon>Pseudonocardiales</taxon>
        <taxon>Pseudonocardiaceae</taxon>
        <taxon>Amycolatopsis</taxon>
    </lineage>
</organism>
<evidence type="ECO:0000313" key="1">
    <source>
        <dbReference type="EMBL" id="GLY67876.1"/>
    </source>
</evidence>
<evidence type="ECO:0000313" key="2">
    <source>
        <dbReference type="Proteomes" id="UP001165136"/>
    </source>
</evidence>
<sequence>MMEIDELLQSVTRVVTALEPTGVRFAVAGGLAVYARGGPPSEHDVDIFLKAGDARRAQKALMEAGMRGVHPPEDWLTKVYDGERLVDLVFRPNHRPVTDALLDRADVMRVGPTVAPVLSGTDLLVDKLLVLNAHQCDLAPLLRIARDLREQVDWGEVTRQTMESPYARAFLTLLAGLSIIDAKEMVSVAEAPQYLVARLTRALAEDPRTAELGVHVTVCGNHVHLTGEVACPARRDELDVVITEHLHGELVHNDVRVADVREPAHTEELNP</sequence>
<gene>
    <name evidence="1" type="ORF">Atai01_44950</name>
</gene>
<dbReference type="Pfam" id="PF14907">
    <property type="entry name" value="NTP_transf_5"/>
    <property type="match status" value="1"/>
</dbReference>
<dbReference type="EMBL" id="BSTI01000009">
    <property type="protein sequence ID" value="GLY67876.1"/>
    <property type="molecule type" value="Genomic_DNA"/>
</dbReference>
<accession>A0A9W6R301</accession>
<comment type="caution">
    <text evidence="1">The sequence shown here is derived from an EMBL/GenBank/DDBJ whole genome shotgun (WGS) entry which is preliminary data.</text>
</comment>
<keyword evidence="2" id="KW-1185">Reference proteome</keyword>
<protein>
    <recommendedName>
        <fullName evidence="3">BON domain-containing protein</fullName>
    </recommendedName>
</protein>
<dbReference type="InterPro" id="IPR043519">
    <property type="entry name" value="NT_sf"/>
</dbReference>
<reference evidence="1" key="1">
    <citation type="submission" date="2023-03" db="EMBL/GenBank/DDBJ databases">
        <title>Amycolatopsis taiwanensis NBRC 103393.</title>
        <authorList>
            <person name="Ichikawa N."/>
            <person name="Sato H."/>
            <person name="Tonouchi N."/>
        </authorList>
    </citation>
    <scope>NUCLEOTIDE SEQUENCE</scope>
    <source>
        <strain evidence="1">NBRC 103393</strain>
    </source>
</reference>
<dbReference type="Proteomes" id="UP001165136">
    <property type="component" value="Unassembled WGS sequence"/>
</dbReference>
<name>A0A9W6R301_9PSEU</name>
<evidence type="ECO:0008006" key="3">
    <source>
        <dbReference type="Google" id="ProtNLM"/>
    </source>
</evidence>